<dbReference type="RefSeq" id="XP_040640222.1">
    <property type="nucleotide sequence ID" value="XM_040781507.1"/>
</dbReference>
<dbReference type="GeneID" id="63696631"/>
<organism evidence="1 2">
    <name type="scientific">Aspergillus ruber (strain CBS 135680)</name>
    <dbReference type="NCBI Taxonomy" id="1388766"/>
    <lineage>
        <taxon>Eukaryota</taxon>
        <taxon>Fungi</taxon>
        <taxon>Dikarya</taxon>
        <taxon>Ascomycota</taxon>
        <taxon>Pezizomycotina</taxon>
        <taxon>Eurotiomycetes</taxon>
        <taxon>Eurotiomycetidae</taxon>
        <taxon>Eurotiales</taxon>
        <taxon>Aspergillaceae</taxon>
        <taxon>Aspergillus</taxon>
        <taxon>Aspergillus subgen. Aspergillus</taxon>
    </lineage>
</organism>
<dbReference type="HOGENOM" id="CLU_090064_0_0_1"/>
<keyword evidence="2" id="KW-1185">Reference proteome</keyword>
<evidence type="ECO:0000313" key="2">
    <source>
        <dbReference type="Proteomes" id="UP000019804"/>
    </source>
</evidence>
<dbReference type="Proteomes" id="UP000019804">
    <property type="component" value="Unassembled WGS sequence"/>
</dbReference>
<evidence type="ECO:0008006" key="3">
    <source>
        <dbReference type="Google" id="ProtNLM"/>
    </source>
</evidence>
<sequence>MSEDIQSRREADYQRFKNYAALTFLVTSPILIALPPRKLDHLTVLLTGAFCVSANHLTHERTGRSIMDRLESRLSRHSAIISGLPSERAQEIQARVRASREKQLREGGMSEEEIEKLRARQTQEKGIAERVWMGGEEEGWKQKRLREEAEALAEGKGYGDLIKEHVSDVWSWGKKDGESKE</sequence>
<accession>A0A017SIT5</accession>
<dbReference type="OrthoDB" id="5411041at2759"/>
<proteinExistence type="predicted"/>
<dbReference type="EMBL" id="KK088418">
    <property type="protein sequence ID" value="EYE96534.1"/>
    <property type="molecule type" value="Genomic_DNA"/>
</dbReference>
<name>A0A017SIT5_ASPRC</name>
<protein>
    <recommendedName>
        <fullName evidence="3">Rhomboid family membrane protein</fullName>
    </recommendedName>
</protein>
<dbReference type="AlphaFoldDB" id="A0A017SIT5"/>
<gene>
    <name evidence="1" type="ORF">EURHEDRAFT_411041</name>
</gene>
<evidence type="ECO:0000313" key="1">
    <source>
        <dbReference type="EMBL" id="EYE96534.1"/>
    </source>
</evidence>
<reference evidence="2" key="1">
    <citation type="journal article" date="2014" name="Nat. Commun.">
        <title>Genomic adaptations of the halophilic Dead Sea filamentous fungus Eurotium rubrum.</title>
        <authorList>
            <person name="Kis-Papo T."/>
            <person name="Weig A.R."/>
            <person name="Riley R."/>
            <person name="Persoh D."/>
            <person name="Salamov A."/>
            <person name="Sun H."/>
            <person name="Lipzen A."/>
            <person name="Wasser S.P."/>
            <person name="Rambold G."/>
            <person name="Grigoriev I.V."/>
            <person name="Nevo E."/>
        </authorList>
    </citation>
    <scope>NUCLEOTIDE SEQUENCE [LARGE SCALE GENOMIC DNA]</scope>
    <source>
        <strain evidence="2">CBS 135680</strain>
    </source>
</reference>